<protein>
    <submittedName>
        <fullName evidence="3">NAD(P)-binding domain-containing protein</fullName>
    </submittedName>
</protein>
<dbReference type="Pfam" id="PF03807">
    <property type="entry name" value="F420_oxidored"/>
    <property type="match status" value="1"/>
</dbReference>
<feature type="domain" description="Pyrroline-5-carboxylate reductase catalytic N-terminal" evidence="2">
    <location>
        <begin position="4"/>
        <end position="93"/>
    </location>
</feature>
<evidence type="ECO:0000313" key="3">
    <source>
        <dbReference type="EMBL" id="MCQ4122334.1"/>
    </source>
</evidence>
<dbReference type="Proteomes" id="UP001524501">
    <property type="component" value="Unassembled WGS sequence"/>
</dbReference>
<dbReference type="PANTHER" id="PTHR14239">
    <property type="entry name" value="DUDULIN-RELATED"/>
    <property type="match status" value="1"/>
</dbReference>
<dbReference type="InterPro" id="IPR036291">
    <property type="entry name" value="NAD(P)-bd_dom_sf"/>
</dbReference>
<dbReference type="Gene3D" id="3.40.50.720">
    <property type="entry name" value="NAD(P)-binding Rossmann-like Domain"/>
    <property type="match status" value="1"/>
</dbReference>
<keyword evidence="4" id="KW-1185">Reference proteome</keyword>
<dbReference type="InterPro" id="IPR051267">
    <property type="entry name" value="STEAP_metalloreductase"/>
</dbReference>
<dbReference type="RefSeq" id="WP_255973833.1">
    <property type="nucleotide sequence ID" value="NZ_JANFQF010000028.1"/>
</dbReference>
<dbReference type="SUPFAM" id="SSF51735">
    <property type="entry name" value="NAD(P)-binding Rossmann-fold domains"/>
    <property type="match status" value="1"/>
</dbReference>
<dbReference type="EMBL" id="JANFQF010000028">
    <property type="protein sequence ID" value="MCQ4122334.1"/>
    <property type="molecule type" value="Genomic_DNA"/>
</dbReference>
<comment type="caution">
    <text evidence="3">The sequence shown here is derived from an EMBL/GenBank/DDBJ whole genome shotgun (WGS) entry which is preliminary data.</text>
</comment>
<dbReference type="InterPro" id="IPR028939">
    <property type="entry name" value="P5C_Rdtase_cat_N"/>
</dbReference>
<evidence type="ECO:0000256" key="1">
    <source>
        <dbReference type="ARBA" id="ARBA00023002"/>
    </source>
</evidence>
<evidence type="ECO:0000259" key="2">
    <source>
        <dbReference type="Pfam" id="PF03807"/>
    </source>
</evidence>
<sequence>MATAIIGAGNVGARLARGLVSGGERIVIATRNVAQGESLAKELGSLAESASVPDAIAKADTVIFAVWLDTIQDMVQQYADVLPGKIVVDASNPLAADGKGGFRRTLPESESSGELVAGLVPQGAYFVKAFGTVGAESLSADANRKPERAVLFYATAHAAAESTVERLITAAGFMPLKVGGVEVSGRIEVGGDLHQFGGLGGRVVSLSQAKEALASAS</sequence>
<proteinExistence type="predicted"/>
<evidence type="ECO:0000313" key="4">
    <source>
        <dbReference type="Proteomes" id="UP001524501"/>
    </source>
</evidence>
<dbReference type="PANTHER" id="PTHR14239:SF10">
    <property type="entry name" value="REDUCTASE"/>
    <property type="match status" value="1"/>
</dbReference>
<name>A0ABT1QJ91_9NOCA</name>
<accession>A0ABT1QJ91</accession>
<keyword evidence="1" id="KW-0560">Oxidoreductase</keyword>
<organism evidence="3 4">
    <name type="scientific">Rhodococcus tibetensis</name>
    <dbReference type="NCBI Taxonomy" id="2965064"/>
    <lineage>
        <taxon>Bacteria</taxon>
        <taxon>Bacillati</taxon>
        <taxon>Actinomycetota</taxon>
        <taxon>Actinomycetes</taxon>
        <taxon>Mycobacteriales</taxon>
        <taxon>Nocardiaceae</taxon>
        <taxon>Rhodococcus</taxon>
    </lineage>
</organism>
<gene>
    <name evidence="3" type="ORF">NOF53_24790</name>
</gene>
<reference evidence="3 4" key="1">
    <citation type="submission" date="2022-07" db="EMBL/GenBank/DDBJ databases">
        <title>Degradation activity of malathion, p-nitrophenol and potential low-temperature adaptation strategy of Rhodococcus sp. FXJ9.536.</title>
        <authorList>
            <person name="Huang J."/>
            <person name="Huang Y."/>
        </authorList>
    </citation>
    <scope>NUCLEOTIDE SEQUENCE [LARGE SCALE GENOMIC DNA]</scope>
    <source>
        <strain evidence="3 4">FXJ9.536</strain>
    </source>
</reference>